<dbReference type="AlphaFoldDB" id="A0A6N6N5F2"/>
<dbReference type="InterPro" id="IPR013560">
    <property type="entry name" value="DUF1722"/>
</dbReference>
<dbReference type="PANTHER" id="PTHR30087:SF0">
    <property type="entry name" value="INNER MEMBRANE PROTEIN"/>
    <property type="match status" value="1"/>
</dbReference>
<evidence type="ECO:0000313" key="2">
    <source>
        <dbReference type="EMBL" id="KAB1443412.1"/>
    </source>
</evidence>
<dbReference type="OrthoDB" id="495783at2"/>
<evidence type="ECO:0000259" key="1">
    <source>
        <dbReference type="Pfam" id="PF08349"/>
    </source>
</evidence>
<feature type="domain" description="DUF1722" evidence="1">
    <location>
        <begin position="192"/>
        <end position="308"/>
    </location>
</feature>
<gene>
    <name evidence="2" type="ORF">F8A88_03920</name>
</gene>
<dbReference type="Pfam" id="PF04463">
    <property type="entry name" value="2-thiour_desulf"/>
    <property type="match status" value="1"/>
</dbReference>
<dbReference type="Pfam" id="PF08349">
    <property type="entry name" value="DUF1722"/>
    <property type="match status" value="1"/>
</dbReference>
<dbReference type="InterPro" id="IPR007553">
    <property type="entry name" value="2-thiour_desulf"/>
</dbReference>
<evidence type="ECO:0000313" key="3">
    <source>
        <dbReference type="Proteomes" id="UP000438699"/>
    </source>
</evidence>
<name>A0A6N6N5F2_9BACT</name>
<accession>A0A6N6N5F2</accession>
<dbReference type="EMBL" id="WAIE01000001">
    <property type="protein sequence ID" value="KAB1443412.1"/>
    <property type="molecule type" value="Genomic_DNA"/>
</dbReference>
<dbReference type="RefSeq" id="WP_151149783.1">
    <property type="nucleotide sequence ID" value="NZ_WAIE01000001.1"/>
</dbReference>
<sequence length="317" mass="36089">MTDQLRLGISSCLLGNEVRYNGGHQLDRYLTHTLGKFVEYVPVCPEVGCGMSIPREPVRLVGDVAAPRLVGRETGTDWTEAMQTWAADRLEALEELDLCGFIFKAKSPSSGMGRVKVYPPEGGQPRYDGRGLFAGMFMDRFPLLPVEDDGRLHDPVLRENFITRVFTMKRWRDTLKQGKTVGNLVDFHTRHKLLLMSCSVESYRALGKMVAGAAKHDPEPLFDDYLEQLIKALTLKSTIKKNINVLQHVLGYFKKDLDAAEKQECLELFEAYRQGHVPRIVPITLLNHYVRKYGKQYLAEQTYLNQHPTELRLLNHA</sequence>
<dbReference type="PIRSF" id="PIRSF037004">
    <property type="entry name" value="UCP037004"/>
    <property type="match status" value="1"/>
</dbReference>
<dbReference type="Proteomes" id="UP000438699">
    <property type="component" value="Unassembled WGS sequence"/>
</dbReference>
<organism evidence="2 3">
    <name type="scientific">Pseudodesulfovibrio senegalensis</name>
    <dbReference type="NCBI Taxonomy" id="1721087"/>
    <lineage>
        <taxon>Bacteria</taxon>
        <taxon>Pseudomonadati</taxon>
        <taxon>Thermodesulfobacteriota</taxon>
        <taxon>Desulfovibrionia</taxon>
        <taxon>Desulfovibrionales</taxon>
        <taxon>Desulfovibrionaceae</taxon>
    </lineage>
</organism>
<dbReference type="PANTHER" id="PTHR30087">
    <property type="entry name" value="INNER MEMBRANE PROTEIN"/>
    <property type="match status" value="1"/>
</dbReference>
<comment type="caution">
    <text evidence="2">The sequence shown here is derived from an EMBL/GenBank/DDBJ whole genome shotgun (WGS) entry which is preliminary data.</text>
</comment>
<keyword evidence="3" id="KW-1185">Reference proteome</keyword>
<reference evidence="2 3" key="1">
    <citation type="journal article" date="2017" name="Int. J. Syst. Evol. Microbiol.">
        <title>Desulfovibrio senegalensis sp. nov., a mesophilic sulfate reducer isolated from marine sediment.</title>
        <authorList>
            <person name="Thioye A."/>
            <person name="Gam Z.B.A."/>
            <person name="Mbengue M."/>
            <person name="Cayol J.L."/>
            <person name="Joseph-Bartoli M."/>
            <person name="Toure-Kane C."/>
            <person name="Labat M."/>
        </authorList>
    </citation>
    <scope>NUCLEOTIDE SEQUENCE [LARGE SCALE GENOMIC DNA]</scope>
    <source>
        <strain evidence="2 3">DSM 101509</strain>
    </source>
</reference>
<protein>
    <submittedName>
        <fullName evidence="2">DUF523 and DUF1722 domain-containing protein</fullName>
    </submittedName>
</protein>
<proteinExistence type="predicted"/>
<dbReference type="InterPro" id="IPR017087">
    <property type="entry name" value="UCP037004"/>
</dbReference>